<sequence length="40" mass="4245">MGLSSPVVIAIGLLPPIGLALSYSAERPVLPELYRSGEFM</sequence>
<protein>
    <submittedName>
        <fullName evidence="1">Uncharacterized protein</fullName>
    </submittedName>
</protein>
<comment type="caution">
    <text evidence="1">The sequence shown here is derived from an EMBL/GenBank/DDBJ whole genome shotgun (WGS) entry which is preliminary data.</text>
</comment>
<evidence type="ECO:0000313" key="1">
    <source>
        <dbReference type="EMBL" id="EAV41800.1"/>
    </source>
</evidence>
<dbReference type="EMBL" id="AAUW01000018">
    <property type="protein sequence ID" value="EAV41800.1"/>
    <property type="molecule type" value="Genomic_DNA"/>
</dbReference>
<dbReference type="AlphaFoldDB" id="A0NZC1"/>
<proteinExistence type="predicted"/>
<gene>
    <name evidence="1" type="ORF">SIAM614_31046</name>
</gene>
<accession>A0NZC1</accession>
<dbReference type="Proteomes" id="UP000004848">
    <property type="component" value="Unassembled WGS sequence"/>
</dbReference>
<organism evidence="1 2">
    <name type="scientific">Roseibium aggregatum (strain ATCC 25650 / DSM 13394 / JCM 20685 / NBRC 16684 / NCIMB 2208 / IAM 12614 / B1)</name>
    <name type="common">Stappia aggregata</name>
    <dbReference type="NCBI Taxonomy" id="384765"/>
    <lineage>
        <taxon>Bacteria</taxon>
        <taxon>Pseudomonadati</taxon>
        <taxon>Pseudomonadota</taxon>
        <taxon>Alphaproteobacteria</taxon>
        <taxon>Hyphomicrobiales</taxon>
        <taxon>Stappiaceae</taxon>
        <taxon>Roseibium</taxon>
    </lineage>
</organism>
<evidence type="ECO:0000313" key="2">
    <source>
        <dbReference type="Proteomes" id="UP000004848"/>
    </source>
</evidence>
<name>A0NZC1_ROSAI</name>
<reference evidence="1 2" key="1">
    <citation type="submission" date="2006-05" db="EMBL/GenBank/DDBJ databases">
        <authorList>
            <person name="King G."/>
            <person name="Ferriera S."/>
            <person name="Johnson J."/>
            <person name="Kravitz S."/>
            <person name="Beeson K."/>
            <person name="Sutton G."/>
            <person name="Rogers Y.-H."/>
            <person name="Friedman R."/>
            <person name="Frazier M."/>
            <person name="Venter J.C."/>
        </authorList>
    </citation>
    <scope>NUCLEOTIDE SEQUENCE [LARGE SCALE GENOMIC DNA]</scope>
    <source>
        <strain evidence="2">ATCC 25650 / DSM 13394 / JCM 20685 / NBRC 16684 / NCIMB 2208 / IAM 12614 / B1</strain>
    </source>
</reference>